<dbReference type="PANTHER" id="PTHR43721:SF9">
    <property type="entry name" value="GTP-BINDING PROTEIN 1"/>
    <property type="match status" value="1"/>
</dbReference>
<dbReference type="InterPro" id="IPR050055">
    <property type="entry name" value="EF-Tu_GTPase"/>
</dbReference>
<dbReference type="Proteomes" id="UP001497453">
    <property type="component" value="Chromosome 6"/>
</dbReference>
<gene>
    <name evidence="2" type="ORF">GFSPODELE1_LOCUS7973</name>
</gene>
<keyword evidence="3" id="KW-1185">Reference proteome</keyword>
<accession>A0ABP1DUN1</accession>
<sequence>MLFEEYESESPRVPSPWDPFLPSPPSESSSFQANGKAGIPKLVPEVEEGNVEYKLKLTQISPARFARLVTQLKWRLLEGGGQAYYELGVADTGALIGLTRADLEESLETLEMMAGEIGASVIVVKEIEVPPIMVALADKISGYLDPETGEWADKMSSKRPRAALSDSGTSTTPAMTEAETETSTAESTDAEDGCQLNTPALASHLSLHQAVPSIFTHRIALNPERPTAQSSPSLLSLDDDLALFSMEPEPALSDTESKSTPDPVIPDVDLDVYLDVSVALEIASVFKPRPLRKHAHSVHAVHAVHGSSTVGHFGKRVHKPKQRKIHPWHAASHFIHPTAPVDEEETKEARARNRRTARDKRREERRKALLVAAELTVAGSPIIPVDVSMEDAESQADGLVTGLEALHVTMEDPPSNLTADETVNAVSELVSHVDEDLEEKAAEVKTATGAGNLEPRLIVEALVVRKLSIEDDFLDFGNLGGFALS</sequence>
<feature type="compositionally biased region" description="Pro residues" evidence="1">
    <location>
        <begin position="13"/>
        <end position="25"/>
    </location>
</feature>
<organism evidence="2 3">
    <name type="scientific">Somion occarium</name>
    <dbReference type="NCBI Taxonomy" id="3059160"/>
    <lineage>
        <taxon>Eukaryota</taxon>
        <taxon>Fungi</taxon>
        <taxon>Dikarya</taxon>
        <taxon>Basidiomycota</taxon>
        <taxon>Agaricomycotina</taxon>
        <taxon>Agaricomycetes</taxon>
        <taxon>Polyporales</taxon>
        <taxon>Cerrenaceae</taxon>
        <taxon>Somion</taxon>
    </lineage>
</organism>
<protein>
    <recommendedName>
        <fullName evidence="4">GTP binding protein 2</fullName>
    </recommendedName>
</protein>
<evidence type="ECO:0000313" key="2">
    <source>
        <dbReference type="EMBL" id="CAL1710743.1"/>
    </source>
</evidence>
<evidence type="ECO:0000256" key="1">
    <source>
        <dbReference type="SAM" id="MobiDB-lite"/>
    </source>
</evidence>
<evidence type="ECO:0008006" key="4">
    <source>
        <dbReference type="Google" id="ProtNLM"/>
    </source>
</evidence>
<feature type="region of interest" description="Disordered" evidence="1">
    <location>
        <begin position="151"/>
        <end position="194"/>
    </location>
</feature>
<name>A0ABP1DUN1_9APHY</name>
<feature type="compositionally biased region" description="Low complexity" evidence="1">
    <location>
        <begin position="169"/>
        <end position="187"/>
    </location>
</feature>
<evidence type="ECO:0000313" key="3">
    <source>
        <dbReference type="Proteomes" id="UP001497453"/>
    </source>
</evidence>
<feature type="region of interest" description="Disordered" evidence="1">
    <location>
        <begin position="1"/>
        <end position="35"/>
    </location>
</feature>
<dbReference type="PANTHER" id="PTHR43721">
    <property type="entry name" value="ELONGATION FACTOR TU-RELATED"/>
    <property type="match status" value="1"/>
</dbReference>
<reference evidence="3" key="1">
    <citation type="submission" date="2024-04" db="EMBL/GenBank/DDBJ databases">
        <authorList>
            <person name="Shaw F."/>
            <person name="Minotto A."/>
        </authorList>
    </citation>
    <scope>NUCLEOTIDE SEQUENCE [LARGE SCALE GENOMIC DNA]</scope>
</reference>
<proteinExistence type="predicted"/>
<dbReference type="EMBL" id="OZ037949">
    <property type="protein sequence ID" value="CAL1710743.1"/>
    <property type="molecule type" value="Genomic_DNA"/>
</dbReference>
<feature type="region of interest" description="Disordered" evidence="1">
    <location>
        <begin position="341"/>
        <end position="362"/>
    </location>
</feature>